<proteinExistence type="predicted"/>
<evidence type="ECO:0000256" key="1">
    <source>
        <dbReference type="SAM" id="Phobius"/>
    </source>
</evidence>
<organism evidence="2 3">
    <name type="scientific">Ktedonobacter robiniae</name>
    <dbReference type="NCBI Taxonomy" id="2778365"/>
    <lineage>
        <taxon>Bacteria</taxon>
        <taxon>Bacillati</taxon>
        <taxon>Chloroflexota</taxon>
        <taxon>Ktedonobacteria</taxon>
        <taxon>Ktedonobacterales</taxon>
        <taxon>Ktedonobacteraceae</taxon>
        <taxon>Ktedonobacter</taxon>
    </lineage>
</organism>
<dbReference type="Pfam" id="PF06897">
    <property type="entry name" value="DUF1269"/>
    <property type="match status" value="1"/>
</dbReference>
<feature type="transmembrane region" description="Helical" evidence="1">
    <location>
        <begin position="63"/>
        <end position="83"/>
    </location>
</feature>
<dbReference type="RefSeq" id="WP_201374880.1">
    <property type="nucleotide sequence ID" value="NZ_BNJG01000003.1"/>
</dbReference>
<dbReference type="EMBL" id="BNJG01000003">
    <property type="protein sequence ID" value="GHO58616.1"/>
    <property type="molecule type" value="Genomic_DNA"/>
</dbReference>
<evidence type="ECO:0000313" key="2">
    <source>
        <dbReference type="EMBL" id="GHO58616.1"/>
    </source>
</evidence>
<accession>A0ABQ3V0E8</accession>
<comment type="caution">
    <text evidence="2">The sequence shown here is derived from an EMBL/GenBank/DDBJ whole genome shotgun (WGS) entry which is preliminary data.</text>
</comment>
<reference evidence="2 3" key="1">
    <citation type="journal article" date="2021" name="Int. J. Syst. Evol. Microbiol.">
        <title>Reticulibacter mediterranei gen. nov., sp. nov., within the new family Reticulibacteraceae fam. nov., and Ktedonospora formicarum gen. nov., sp. nov., Ktedonobacter robiniae sp. nov., Dictyobacter formicarum sp. nov. and Dictyobacter arantiisoli sp. nov., belonging to the class Ktedonobacteria.</title>
        <authorList>
            <person name="Yabe S."/>
            <person name="Zheng Y."/>
            <person name="Wang C.M."/>
            <person name="Sakai Y."/>
            <person name="Abe K."/>
            <person name="Yokota A."/>
            <person name="Donadio S."/>
            <person name="Cavaletti L."/>
            <person name="Monciardini P."/>
        </authorList>
    </citation>
    <scope>NUCLEOTIDE SEQUENCE [LARGE SCALE GENOMIC DNA]</scope>
    <source>
        <strain evidence="2 3">SOSP1-30</strain>
    </source>
</reference>
<gene>
    <name evidence="2" type="ORF">KSB_70910</name>
</gene>
<keyword evidence="1" id="KW-0812">Transmembrane</keyword>
<evidence type="ECO:0000313" key="3">
    <source>
        <dbReference type="Proteomes" id="UP000654345"/>
    </source>
</evidence>
<name>A0ABQ3V0E8_9CHLR</name>
<keyword evidence="1" id="KW-1133">Transmembrane helix</keyword>
<dbReference type="InterPro" id="IPR009200">
    <property type="entry name" value="DUF1269_membrane"/>
</dbReference>
<keyword evidence="3" id="KW-1185">Reference proteome</keyword>
<sequence length="172" mass="18379">MQAPAGGSKENLFVLKFIDEATAQRMLDVITQLQTQKLIKCDDAALVTRRADGRPKIRQAHNLVGAGAMGGAFWGLLVGMLFLNPLAGMAIGAGAGALSGKMTDIGIDDNFIKQVANAIQPGEAALFLLTREAVMDKIIPQIKDIQFQVIQTSLSSQDEAQLREMLGSARAQ</sequence>
<protein>
    <submittedName>
        <fullName evidence="2">Membrane protein</fullName>
    </submittedName>
</protein>
<dbReference type="Proteomes" id="UP000654345">
    <property type="component" value="Unassembled WGS sequence"/>
</dbReference>
<keyword evidence="1" id="KW-0472">Membrane</keyword>